<accession>A0A6N9HQR9</accession>
<dbReference type="InterPro" id="IPR014894">
    <property type="entry name" value="DcrB/EagT6"/>
</dbReference>
<evidence type="ECO:0000313" key="1">
    <source>
        <dbReference type="EMBL" id="MYN05085.1"/>
    </source>
</evidence>
<dbReference type="Proteomes" id="UP000448575">
    <property type="component" value="Unassembled WGS sequence"/>
</dbReference>
<proteinExistence type="predicted"/>
<protein>
    <submittedName>
        <fullName evidence="1">DcrB-related protein</fullName>
    </submittedName>
</protein>
<organism evidence="1 2">
    <name type="scientific">Pseudoduganella guangdongensis</name>
    <dbReference type="NCBI Taxonomy" id="2692179"/>
    <lineage>
        <taxon>Bacteria</taxon>
        <taxon>Pseudomonadati</taxon>
        <taxon>Pseudomonadota</taxon>
        <taxon>Betaproteobacteria</taxon>
        <taxon>Burkholderiales</taxon>
        <taxon>Oxalobacteraceae</taxon>
        <taxon>Telluria group</taxon>
        <taxon>Pseudoduganella</taxon>
    </lineage>
</organism>
<dbReference type="AlphaFoldDB" id="A0A6N9HQR9"/>
<keyword evidence="2" id="KW-1185">Reference proteome</keyword>
<dbReference type="InterPro" id="IPR016123">
    <property type="entry name" value="Mog1/PsbP_a/b/a-sand"/>
</dbReference>
<name>A0A6N9HQR9_9BURK</name>
<comment type="caution">
    <text evidence="1">The sequence shown here is derived from an EMBL/GenBank/DDBJ whole genome shotgun (WGS) entry which is preliminary data.</text>
</comment>
<dbReference type="SUPFAM" id="SSF55724">
    <property type="entry name" value="Mog1p/PsbP-like"/>
    <property type="match status" value="1"/>
</dbReference>
<dbReference type="Gene3D" id="3.40.1000.10">
    <property type="entry name" value="Mog1/PsbP, alpha/beta/alpha sandwich"/>
    <property type="match status" value="1"/>
</dbReference>
<dbReference type="EMBL" id="WWCJ01000024">
    <property type="protein sequence ID" value="MYN05085.1"/>
    <property type="molecule type" value="Genomic_DNA"/>
</dbReference>
<gene>
    <name evidence="1" type="ORF">GTP41_23600</name>
</gene>
<sequence length="276" mass="30301">MQYQTNSAAFELPPQLKDKTMHMFVLNENGPSEFSLVISHADVPADETLADFGDRLLKEMGRALPRFQLRGMKDSQVGGSPAIELAYSWRKDGNFMHQRQAVVLVQGAEPGSRQAMLVAATCLSPFNEEWNAAFDNILASMTLRHPLDAAAAAAKRKAPVATQPYTFALSARRRSLHVFANQGDACRRTDAREVELDTWAFFDAAGNRLQPYFTAPNSYDPGLRNTGMYQLAADPDPDAGSLLDNLHLAAIYDPPLDVPGLPHLAAVRSFLEQQAG</sequence>
<evidence type="ECO:0000313" key="2">
    <source>
        <dbReference type="Proteomes" id="UP000448575"/>
    </source>
</evidence>
<dbReference type="Pfam" id="PF08786">
    <property type="entry name" value="DcrB"/>
    <property type="match status" value="1"/>
</dbReference>
<reference evidence="1 2" key="1">
    <citation type="submission" date="2019-12" db="EMBL/GenBank/DDBJ databases">
        <title>Novel species isolated from a subtropical stream in China.</title>
        <authorList>
            <person name="Lu H."/>
        </authorList>
    </citation>
    <scope>NUCLEOTIDE SEQUENCE [LARGE SCALE GENOMIC DNA]</scope>
    <source>
        <strain evidence="1 2">DS3</strain>
    </source>
</reference>
<dbReference type="RefSeq" id="WP_161028032.1">
    <property type="nucleotide sequence ID" value="NZ_WWCJ01000024.1"/>
</dbReference>